<evidence type="ECO:0000256" key="4">
    <source>
        <dbReference type="ARBA" id="ARBA00022679"/>
    </source>
</evidence>
<dbReference type="InterPro" id="IPR011006">
    <property type="entry name" value="CheY-like_superfamily"/>
</dbReference>
<evidence type="ECO:0000256" key="3">
    <source>
        <dbReference type="ARBA" id="ARBA00022553"/>
    </source>
</evidence>
<dbReference type="InterPro" id="IPR003661">
    <property type="entry name" value="HisK_dim/P_dom"/>
</dbReference>
<dbReference type="RefSeq" id="WP_039345085.1">
    <property type="nucleotide sequence ID" value="NZ_JSYK01000003.1"/>
</dbReference>
<dbReference type="GO" id="GO:0016301">
    <property type="term" value="F:kinase activity"/>
    <property type="evidence" value="ECO:0007669"/>
    <property type="project" value="UniProtKB-KW"/>
</dbReference>
<feature type="domain" description="Response regulatory" evidence="9">
    <location>
        <begin position="1"/>
        <end position="118"/>
    </location>
</feature>
<dbReference type="CDD" id="cd00082">
    <property type="entry name" value="HisKA"/>
    <property type="match status" value="1"/>
</dbReference>
<evidence type="ECO:0000256" key="2">
    <source>
        <dbReference type="ARBA" id="ARBA00012438"/>
    </source>
</evidence>
<feature type="coiled-coil region" evidence="7">
    <location>
        <begin position="182"/>
        <end position="209"/>
    </location>
</feature>
<dbReference type="PROSITE" id="PS50110">
    <property type="entry name" value="RESPONSE_REGULATORY"/>
    <property type="match status" value="1"/>
</dbReference>
<dbReference type="InterPro" id="IPR001789">
    <property type="entry name" value="Sig_transdc_resp-reg_receiver"/>
</dbReference>
<dbReference type="EMBL" id="JSYK01000003">
    <property type="protein sequence ID" value="KIA83643.1"/>
    <property type="molecule type" value="Genomic_DNA"/>
</dbReference>
<evidence type="ECO:0000259" key="8">
    <source>
        <dbReference type="PROSITE" id="PS50109"/>
    </source>
</evidence>
<dbReference type="InterPro" id="IPR036890">
    <property type="entry name" value="HATPase_C_sf"/>
</dbReference>
<dbReference type="SMART" id="SM00388">
    <property type="entry name" value="HisKA"/>
    <property type="match status" value="1"/>
</dbReference>
<keyword evidence="7" id="KW-0175">Coiled coil</keyword>
<dbReference type="Pfam" id="PF00072">
    <property type="entry name" value="Response_reg"/>
    <property type="match status" value="1"/>
</dbReference>
<dbReference type="InterPro" id="IPR003594">
    <property type="entry name" value="HATPase_dom"/>
</dbReference>
<dbReference type="PANTHER" id="PTHR43047">
    <property type="entry name" value="TWO-COMPONENT HISTIDINE PROTEIN KINASE"/>
    <property type="match status" value="1"/>
</dbReference>
<organism evidence="10 11">
    <name type="scientific">Kaistella solincola</name>
    <dbReference type="NCBI Taxonomy" id="510955"/>
    <lineage>
        <taxon>Bacteria</taxon>
        <taxon>Pseudomonadati</taxon>
        <taxon>Bacteroidota</taxon>
        <taxon>Flavobacteriia</taxon>
        <taxon>Flavobacteriales</taxon>
        <taxon>Weeksellaceae</taxon>
        <taxon>Chryseobacterium group</taxon>
        <taxon>Kaistella</taxon>
    </lineage>
</organism>
<dbReference type="InterPro" id="IPR005467">
    <property type="entry name" value="His_kinase_dom"/>
</dbReference>
<comment type="catalytic activity">
    <reaction evidence="1">
        <text>ATP + protein L-histidine = ADP + protein N-phospho-L-histidine.</text>
        <dbReference type="EC" id="2.7.13.3"/>
    </reaction>
</comment>
<dbReference type="EC" id="2.7.13.3" evidence="2"/>
<sequence length="375" mass="42690">MILIVDDAPENIISLKIVLEKNGFEVDTASSGDEALKKILKKSYVLIILDVQMPGMDGFEVAEAISGYSKAKETAIIFLSAASANVNLITRGYISGGLDYISKPVDMNILLLKVKTFYRIYEQSRALNEMQKKLLEEIEFRKEAERKKDEFISIASHELKTPMTSIKGYIQLLERSVDKNDIATVKARLQKVQNQVEKLNLLVADLLDISKIESGKLKFNKKYFNFNEILDHIIEIMQQANPDVKFIRKGEINTEIFGDEMRVEQVIINFITNAIKYAPDSNEVHITSEQRGNEIYFSVRDFGIGIAKDHQLRIFDKFYRVEETSERFQGLGIGLYICQEIIERHQGSIGINSVPGEGSEFYFTIPLHPEMDAKS</sequence>
<dbReference type="PANTHER" id="PTHR43047:SF72">
    <property type="entry name" value="OSMOSENSING HISTIDINE PROTEIN KINASE SLN1"/>
    <property type="match status" value="1"/>
</dbReference>
<evidence type="ECO:0000256" key="5">
    <source>
        <dbReference type="ARBA" id="ARBA00022777"/>
    </source>
</evidence>
<protein>
    <recommendedName>
        <fullName evidence="2">histidine kinase</fullName>
        <ecNumber evidence="2">2.7.13.3</ecNumber>
    </recommendedName>
</protein>
<evidence type="ECO:0000256" key="1">
    <source>
        <dbReference type="ARBA" id="ARBA00000085"/>
    </source>
</evidence>
<evidence type="ECO:0000256" key="6">
    <source>
        <dbReference type="PROSITE-ProRule" id="PRU00169"/>
    </source>
</evidence>
<dbReference type="Proteomes" id="UP000031275">
    <property type="component" value="Unassembled WGS sequence"/>
</dbReference>
<dbReference type="PRINTS" id="PR00344">
    <property type="entry name" value="BCTRLSENSOR"/>
</dbReference>
<feature type="domain" description="Histidine kinase" evidence="8">
    <location>
        <begin position="154"/>
        <end position="369"/>
    </location>
</feature>
<dbReference type="SMART" id="SM00448">
    <property type="entry name" value="REC"/>
    <property type="match status" value="1"/>
</dbReference>
<dbReference type="Gene3D" id="1.10.287.130">
    <property type="match status" value="1"/>
</dbReference>
<dbReference type="InterPro" id="IPR004358">
    <property type="entry name" value="Sig_transdc_His_kin-like_C"/>
</dbReference>
<dbReference type="SMART" id="SM00387">
    <property type="entry name" value="HATPase_c"/>
    <property type="match status" value="1"/>
</dbReference>
<gene>
    <name evidence="10" type="ORF">OA84_09145</name>
</gene>
<dbReference type="Gene3D" id="3.30.565.10">
    <property type="entry name" value="Histidine kinase-like ATPase, C-terminal domain"/>
    <property type="match status" value="1"/>
</dbReference>
<feature type="modified residue" description="4-aspartylphosphate" evidence="6">
    <location>
        <position position="50"/>
    </location>
</feature>
<dbReference type="PROSITE" id="PS50109">
    <property type="entry name" value="HIS_KIN"/>
    <property type="match status" value="1"/>
</dbReference>
<evidence type="ECO:0000313" key="10">
    <source>
        <dbReference type="EMBL" id="KIA83643.1"/>
    </source>
</evidence>
<dbReference type="SUPFAM" id="SSF52172">
    <property type="entry name" value="CheY-like"/>
    <property type="match status" value="1"/>
</dbReference>
<dbReference type="Pfam" id="PF02518">
    <property type="entry name" value="HATPase_c"/>
    <property type="match status" value="1"/>
</dbReference>
<keyword evidence="11" id="KW-1185">Reference proteome</keyword>
<comment type="caution">
    <text evidence="10">The sequence shown here is derived from an EMBL/GenBank/DDBJ whole genome shotgun (WGS) entry which is preliminary data.</text>
</comment>
<reference evidence="10 11" key="1">
    <citation type="submission" date="2014-10" db="EMBL/GenBank/DDBJ databases">
        <title>Kaistella solincola genome.</title>
        <authorList>
            <person name="Newman J.D."/>
        </authorList>
    </citation>
    <scope>NUCLEOTIDE SEQUENCE [LARGE SCALE GENOMIC DNA]</scope>
    <source>
        <strain evidence="10 11">DSM 22468</strain>
    </source>
</reference>
<evidence type="ECO:0000259" key="9">
    <source>
        <dbReference type="PROSITE" id="PS50110"/>
    </source>
</evidence>
<evidence type="ECO:0000256" key="7">
    <source>
        <dbReference type="SAM" id="Coils"/>
    </source>
</evidence>
<dbReference type="Gene3D" id="3.40.50.2300">
    <property type="match status" value="1"/>
</dbReference>
<keyword evidence="4" id="KW-0808">Transferase</keyword>
<keyword evidence="5 10" id="KW-0418">Kinase</keyword>
<dbReference type="Pfam" id="PF00512">
    <property type="entry name" value="HisKA"/>
    <property type="match status" value="1"/>
</dbReference>
<evidence type="ECO:0000313" key="11">
    <source>
        <dbReference type="Proteomes" id="UP000031275"/>
    </source>
</evidence>
<dbReference type="SUPFAM" id="SSF55874">
    <property type="entry name" value="ATPase domain of HSP90 chaperone/DNA topoisomerase II/histidine kinase"/>
    <property type="match status" value="1"/>
</dbReference>
<keyword evidence="3 6" id="KW-0597">Phosphoprotein</keyword>
<proteinExistence type="predicted"/>
<accession>A0ABR4ZQR6</accession>
<name>A0ABR4ZQR6_9FLAO</name>